<keyword evidence="4" id="KW-0804">Transcription</keyword>
<dbReference type="InterPro" id="IPR005158">
    <property type="entry name" value="BTAD"/>
</dbReference>
<feature type="region of interest" description="Disordered" evidence="6">
    <location>
        <begin position="249"/>
        <end position="269"/>
    </location>
</feature>
<feature type="transmembrane region" description="Helical" evidence="7">
    <location>
        <begin position="841"/>
        <end position="859"/>
    </location>
</feature>
<evidence type="ECO:0000256" key="6">
    <source>
        <dbReference type="SAM" id="MobiDB-lite"/>
    </source>
</evidence>
<gene>
    <name evidence="9" type="ORF">MMF94_10335</name>
</gene>
<dbReference type="InterPro" id="IPR027417">
    <property type="entry name" value="P-loop_NTPase"/>
</dbReference>
<dbReference type="InterPro" id="IPR011990">
    <property type="entry name" value="TPR-like_helical_dom_sf"/>
</dbReference>
<evidence type="ECO:0000256" key="4">
    <source>
        <dbReference type="ARBA" id="ARBA00023163"/>
    </source>
</evidence>
<dbReference type="Pfam" id="PF05729">
    <property type="entry name" value="NACHT"/>
    <property type="match status" value="1"/>
</dbReference>
<evidence type="ECO:0000256" key="3">
    <source>
        <dbReference type="ARBA" id="ARBA00023125"/>
    </source>
</evidence>
<feature type="transmembrane region" description="Helical" evidence="7">
    <location>
        <begin position="865"/>
        <end position="886"/>
    </location>
</feature>
<keyword evidence="2" id="KW-0805">Transcription regulation</keyword>
<dbReference type="Gene3D" id="1.10.10.10">
    <property type="entry name" value="Winged helix-like DNA-binding domain superfamily/Winged helix DNA-binding domain"/>
    <property type="match status" value="1"/>
</dbReference>
<dbReference type="SUPFAM" id="SSF46894">
    <property type="entry name" value="C-terminal effector domain of the bipartite response regulators"/>
    <property type="match status" value="1"/>
</dbReference>
<evidence type="ECO:0000259" key="8">
    <source>
        <dbReference type="PROSITE" id="PS51755"/>
    </source>
</evidence>
<dbReference type="PANTHER" id="PTHR35807">
    <property type="entry name" value="TRANSCRIPTIONAL REGULATOR REDD-RELATED"/>
    <property type="match status" value="1"/>
</dbReference>
<keyword evidence="3 5" id="KW-0238">DNA-binding</keyword>
<feature type="compositionally biased region" description="Basic and acidic residues" evidence="6">
    <location>
        <begin position="249"/>
        <end position="260"/>
    </location>
</feature>
<evidence type="ECO:0000256" key="1">
    <source>
        <dbReference type="ARBA" id="ARBA00005820"/>
    </source>
</evidence>
<feature type="transmembrane region" description="Helical" evidence="7">
    <location>
        <begin position="743"/>
        <end position="761"/>
    </location>
</feature>
<dbReference type="Gene3D" id="3.40.50.300">
    <property type="entry name" value="P-loop containing nucleotide triphosphate hydrolases"/>
    <property type="match status" value="1"/>
</dbReference>
<organism evidence="9 10">
    <name type="scientific">Pseudonocardia alaniniphila</name>
    <dbReference type="NCBI Taxonomy" id="75291"/>
    <lineage>
        <taxon>Bacteria</taxon>
        <taxon>Bacillati</taxon>
        <taxon>Actinomycetota</taxon>
        <taxon>Actinomycetes</taxon>
        <taxon>Pseudonocardiales</taxon>
        <taxon>Pseudonocardiaceae</taxon>
        <taxon>Pseudonocardia</taxon>
    </lineage>
</organism>
<dbReference type="InterPro" id="IPR051677">
    <property type="entry name" value="AfsR-DnrI-RedD_regulator"/>
</dbReference>
<proteinExistence type="inferred from homology"/>
<dbReference type="Gene3D" id="1.25.40.10">
    <property type="entry name" value="Tetratricopeptide repeat domain"/>
    <property type="match status" value="1"/>
</dbReference>
<protein>
    <submittedName>
        <fullName evidence="9">NACHT domain-containing protein</fullName>
    </submittedName>
</protein>
<sequence length="988" mass="106257">MALQFRVLGTLEVTNDGDRVALPSTRHQRVVAALLLTPNSVVPLSKLVEAVWDDDPPATAVKQVQNCVSVLRERLGGSGKGGGNVIVTEGPGYRIAVTEEQLDLLRFTRGLSDARQLAAEGRLPEAVREARGALGLWGGSVLDGLCVSVLANRVTLLNEQRLGAIEQCIEWQLALGQHQDVAAELMELVAEHPLREKLHAQLMLALHRGGRQADALNVFHQLRTRLVDELGIDPGSEVLQLHERILAGEPQPPRELEPPRSEAGPPAAETVAAAREPFAGPRDDRLDRAVGELASAISRQWTVEVEMRSLNRPEPVPVRWSGTGRQVAAVASAVLGDGPDGARPDRLTLCGGLGDVVAQFRQIPARQLVVLGEPGAGKSVMAILFTLGLLADPLPGEPIPVLLPLASWNPHREHLHRWLARRLVEEYPALANRSAYGPDAATRLVLEGRIIPVLDGLDETPPALHAAAIDALDRAVAGGRPLVVTCRSTDYEFAVNQAGSMLASAAVVEIEPVVVEDAIAFLTARRRLGETRWEPLVDHLRRNPDGPSAQALRTPLMVDLARTAYAHPGSNPADLCDPTRFPDRGAIEGHLLDAYLPAVYRQAPAPPAQHRSPASGHSYDPRQAERWLMFLAQHVHRLPARNLAWWLLDRSVPSLVSSLFLGLPPALLFALSGWLAGGPLVGTIYGLSFVLAGCLAHAVGRRPGPMHVEFRMRGTGARFLRRFLIGVVIAVCLGLGYSLSLAVIGLLAVVFGLSIGVHVWLGTPVDVRAVSSPASVLRNDRAAAAWFALSLTVSLGLFYAMAFAFSRETRYLGVLDGRFDLALVLAGGVAAALLGHFLMRMVGTVIYGLAGAAIGGLVFRSAPDLVTAFVVGLVFGLGVGLTVCLARAWGASVVTRAWLAARGSTPLRLMRFLDDAHRRGVLRQVGAVYQFRHARLEERLAARASQSSGKRGPLSGRRRVNRRAPAADRVPDLAGPEQRGNMPVTRRS</sequence>
<feature type="transmembrane region" description="Helical" evidence="7">
    <location>
        <begin position="782"/>
        <end position="805"/>
    </location>
</feature>
<dbReference type="SMART" id="SM01043">
    <property type="entry name" value="BTAD"/>
    <property type="match status" value="1"/>
</dbReference>
<dbReference type="EMBL" id="JAKXMK010000008">
    <property type="protein sequence ID" value="MCH6166079.1"/>
    <property type="molecule type" value="Genomic_DNA"/>
</dbReference>
<name>A0ABS9TC00_9PSEU</name>
<dbReference type="SMART" id="SM00862">
    <property type="entry name" value="Trans_reg_C"/>
    <property type="match status" value="1"/>
</dbReference>
<dbReference type="PANTHER" id="PTHR35807:SF1">
    <property type="entry name" value="TRANSCRIPTIONAL REGULATOR REDD"/>
    <property type="match status" value="1"/>
</dbReference>
<evidence type="ECO:0000256" key="7">
    <source>
        <dbReference type="SAM" id="Phobius"/>
    </source>
</evidence>
<dbReference type="RefSeq" id="WP_241036114.1">
    <property type="nucleotide sequence ID" value="NZ_BAAAJF010000020.1"/>
</dbReference>
<dbReference type="SUPFAM" id="SSF48452">
    <property type="entry name" value="TPR-like"/>
    <property type="match status" value="1"/>
</dbReference>
<evidence type="ECO:0000256" key="2">
    <source>
        <dbReference type="ARBA" id="ARBA00023015"/>
    </source>
</evidence>
<dbReference type="PROSITE" id="PS51755">
    <property type="entry name" value="OMPR_PHOB"/>
    <property type="match status" value="1"/>
</dbReference>
<feature type="region of interest" description="Disordered" evidence="6">
    <location>
        <begin position="942"/>
        <end position="988"/>
    </location>
</feature>
<accession>A0ABS9TC00</accession>
<reference evidence="9 10" key="1">
    <citation type="submission" date="2022-03" db="EMBL/GenBank/DDBJ databases">
        <title>Pseudonocardia alaer sp. nov., a novel actinomycete isolated from reed forest soil.</title>
        <authorList>
            <person name="Wang L."/>
        </authorList>
    </citation>
    <scope>NUCLEOTIDE SEQUENCE [LARGE SCALE GENOMIC DNA]</scope>
    <source>
        <strain evidence="9 10">Y-16303</strain>
    </source>
</reference>
<comment type="similarity">
    <text evidence="1">Belongs to the AfsR/DnrI/RedD regulatory family.</text>
</comment>
<dbReference type="InterPro" id="IPR007111">
    <property type="entry name" value="NACHT_NTPase"/>
</dbReference>
<feature type="domain" description="OmpR/PhoB-type" evidence="8">
    <location>
        <begin position="1"/>
        <end position="97"/>
    </location>
</feature>
<comment type="caution">
    <text evidence="9">The sequence shown here is derived from an EMBL/GenBank/DDBJ whole genome shotgun (WGS) entry which is preliminary data.</text>
</comment>
<keyword evidence="7" id="KW-0472">Membrane</keyword>
<keyword evidence="7" id="KW-0812">Transmembrane</keyword>
<evidence type="ECO:0000256" key="5">
    <source>
        <dbReference type="PROSITE-ProRule" id="PRU01091"/>
    </source>
</evidence>
<dbReference type="Pfam" id="PF00486">
    <property type="entry name" value="Trans_reg_C"/>
    <property type="match status" value="1"/>
</dbReference>
<evidence type="ECO:0000313" key="9">
    <source>
        <dbReference type="EMBL" id="MCH6166079.1"/>
    </source>
</evidence>
<dbReference type="InterPro" id="IPR016032">
    <property type="entry name" value="Sig_transdc_resp-reg_C-effctor"/>
</dbReference>
<keyword evidence="7" id="KW-1133">Transmembrane helix</keyword>
<dbReference type="Pfam" id="PF03704">
    <property type="entry name" value="BTAD"/>
    <property type="match status" value="1"/>
</dbReference>
<keyword evidence="10" id="KW-1185">Reference proteome</keyword>
<feature type="transmembrane region" description="Helical" evidence="7">
    <location>
        <begin position="719"/>
        <end position="737"/>
    </location>
</feature>
<dbReference type="InterPro" id="IPR036388">
    <property type="entry name" value="WH-like_DNA-bd_sf"/>
</dbReference>
<evidence type="ECO:0000313" key="10">
    <source>
        <dbReference type="Proteomes" id="UP001299970"/>
    </source>
</evidence>
<dbReference type="InterPro" id="IPR001867">
    <property type="entry name" value="OmpR/PhoB-type_DNA-bd"/>
</dbReference>
<feature type="transmembrane region" description="Helical" evidence="7">
    <location>
        <begin position="817"/>
        <end position="834"/>
    </location>
</feature>
<feature type="DNA-binding region" description="OmpR/PhoB-type" evidence="5">
    <location>
        <begin position="1"/>
        <end position="97"/>
    </location>
</feature>
<dbReference type="Proteomes" id="UP001299970">
    <property type="component" value="Unassembled WGS sequence"/>
</dbReference>
<feature type="transmembrane region" description="Helical" evidence="7">
    <location>
        <begin position="682"/>
        <end position="699"/>
    </location>
</feature>
<dbReference type="CDD" id="cd15831">
    <property type="entry name" value="BTAD"/>
    <property type="match status" value="1"/>
</dbReference>